<dbReference type="InterPro" id="IPR036412">
    <property type="entry name" value="HAD-like_sf"/>
</dbReference>
<dbReference type="SUPFAM" id="SSF56784">
    <property type="entry name" value="HAD-like"/>
    <property type="match status" value="1"/>
</dbReference>
<gene>
    <name evidence="2" type="ORF">Vbra_19129</name>
</gene>
<reference evidence="2 3" key="1">
    <citation type="submission" date="2014-11" db="EMBL/GenBank/DDBJ databases">
        <authorList>
            <person name="Zhu J."/>
            <person name="Qi W."/>
            <person name="Song R."/>
        </authorList>
    </citation>
    <scope>NUCLEOTIDE SEQUENCE [LARGE SCALE GENOMIC DNA]</scope>
</reference>
<proteinExistence type="predicted"/>
<keyword evidence="3" id="KW-1185">Reference proteome</keyword>
<name>A0A0G4GYW3_VITBC</name>
<dbReference type="AlphaFoldDB" id="A0A0G4GYW3"/>
<dbReference type="EMBL" id="CDMY01000882">
    <property type="protein sequence ID" value="CEM36228.1"/>
    <property type="molecule type" value="Genomic_DNA"/>
</dbReference>
<accession>A0A0G4GYW3</accession>
<evidence type="ECO:0000313" key="3">
    <source>
        <dbReference type="Proteomes" id="UP000041254"/>
    </source>
</evidence>
<sequence length="285" mass="31983">MIGTSSLPPSKHALHRPAAGRPLCVVCCVCWPARHVCSSRPAAVSRRPFTHPSLYDSPLLAWEEEGQSGCVRPRECRLCAVDAGPHASNPPQPTQEGQLYYERDTQQPPHLPSAATAPFGLRAAASVQTDRAPPSPHPTPCHDKAADSVGHDVREAVSDKPVLRCVCFDWDGTVVDSVTSIIRCWVRAVKEGKKTARDNKRRRQAADGSGDCDDDMTLIRRWTRGVWRERFAKRLACRSMTCPWCSVRTMTKRRTKRSRPHTYRTHWREIETHTGQALRRVSQLP</sequence>
<dbReference type="InterPro" id="IPR023198">
    <property type="entry name" value="PGP-like_dom2"/>
</dbReference>
<dbReference type="VEuPathDB" id="CryptoDB:Vbra_19129"/>
<organism evidence="2 3">
    <name type="scientific">Vitrella brassicaformis (strain CCMP3155)</name>
    <dbReference type="NCBI Taxonomy" id="1169540"/>
    <lineage>
        <taxon>Eukaryota</taxon>
        <taxon>Sar</taxon>
        <taxon>Alveolata</taxon>
        <taxon>Colpodellida</taxon>
        <taxon>Vitrellaceae</taxon>
        <taxon>Vitrella</taxon>
    </lineage>
</organism>
<evidence type="ECO:0000256" key="1">
    <source>
        <dbReference type="SAM" id="MobiDB-lite"/>
    </source>
</evidence>
<dbReference type="Proteomes" id="UP000041254">
    <property type="component" value="Unassembled WGS sequence"/>
</dbReference>
<dbReference type="Gene3D" id="1.10.150.240">
    <property type="entry name" value="Putative phosphatase, domain 2"/>
    <property type="match status" value="1"/>
</dbReference>
<dbReference type="PhylomeDB" id="A0A0G4GYW3"/>
<protein>
    <submittedName>
        <fullName evidence="2">Uncharacterized protein</fullName>
    </submittedName>
</protein>
<dbReference type="InParanoid" id="A0A0G4GYW3"/>
<evidence type="ECO:0000313" key="2">
    <source>
        <dbReference type="EMBL" id="CEM36228.1"/>
    </source>
</evidence>
<feature type="region of interest" description="Disordered" evidence="1">
    <location>
        <begin position="124"/>
        <end position="143"/>
    </location>
</feature>